<dbReference type="InterPro" id="IPR011962">
    <property type="entry name" value="dCTP_deaminase"/>
</dbReference>
<dbReference type="EMBL" id="CCMZ01000018">
    <property type="protein sequence ID" value="CDX17853.1"/>
    <property type="molecule type" value="Genomic_DNA"/>
</dbReference>
<dbReference type="PANTHER" id="PTHR42680">
    <property type="entry name" value="DCTP DEAMINASE"/>
    <property type="match status" value="1"/>
</dbReference>
<keyword evidence="2" id="KW-0546">Nucleotide metabolism</keyword>
<organism evidence="4 6">
    <name type="scientific">Mesorhizobium plurifarium</name>
    <dbReference type="NCBI Taxonomy" id="69974"/>
    <lineage>
        <taxon>Bacteria</taxon>
        <taxon>Pseudomonadati</taxon>
        <taxon>Pseudomonadota</taxon>
        <taxon>Alphaproteobacteria</taxon>
        <taxon>Hyphomicrobiales</taxon>
        <taxon>Phyllobacteriaceae</taxon>
        <taxon>Mesorhizobium</taxon>
    </lineage>
</organism>
<dbReference type="Proteomes" id="UP000046122">
    <property type="component" value="Unassembled WGS sequence"/>
</dbReference>
<evidence type="ECO:0000256" key="2">
    <source>
        <dbReference type="ARBA" id="ARBA00023080"/>
    </source>
</evidence>
<accession>A0A090G623</accession>
<dbReference type="CDD" id="cd07557">
    <property type="entry name" value="trimeric_dUTPase"/>
    <property type="match status" value="1"/>
</dbReference>
<dbReference type="GO" id="GO:0015949">
    <property type="term" value="P:nucleobase-containing small molecule interconversion"/>
    <property type="evidence" value="ECO:0007669"/>
    <property type="project" value="TreeGrafter"/>
</dbReference>
<dbReference type="SUPFAM" id="SSF51283">
    <property type="entry name" value="dUTPase-like"/>
    <property type="match status" value="1"/>
</dbReference>
<reference evidence="5" key="2">
    <citation type="submission" date="2014-08" db="EMBL/GenBank/DDBJ databases">
        <authorList>
            <person name="Moulin L."/>
        </authorList>
    </citation>
    <scope>NUCLEOTIDE SEQUENCE [LARGE SCALE GENOMIC DNA]</scope>
</reference>
<gene>
    <name evidence="3" type="ORF">MPL3356_250002</name>
    <name evidence="4" type="ORF">MPL3365_170252</name>
</gene>
<name>A0A090G623_MESPL</name>
<dbReference type="Gene3D" id="2.70.40.10">
    <property type="match status" value="1"/>
</dbReference>
<evidence type="ECO:0000313" key="5">
    <source>
        <dbReference type="Proteomes" id="UP000045285"/>
    </source>
</evidence>
<protein>
    <submittedName>
        <fullName evidence="4">dCTP deaminase</fullName>
        <ecNumber evidence="4">3.5.4.13</ecNumber>
    </submittedName>
</protein>
<evidence type="ECO:0000256" key="1">
    <source>
        <dbReference type="ARBA" id="ARBA00022801"/>
    </source>
</evidence>
<evidence type="ECO:0000313" key="6">
    <source>
        <dbReference type="Proteomes" id="UP000046122"/>
    </source>
</evidence>
<keyword evidence="1 4" id="KW-0378">Hydrolase</keyword>
<evidence type="ECO:0000313" key="3">
    <source>
        <dbReference type="EMBL" id="CDX17853.1"/>
    </source>
</evidence>
<reference evidence="4 6" key="1">
    <citation type="submission" date="2014-08" db="EMBL/GenBank/DDBJ databases">
        <authorList>
            <person name="Moulin Lionel"/>
        </authorList>
    </citation>
    <scope>NUCLEOTIDE SEQUENCE [LARGE SCALE GENOMIC DNA]</scope>
</reference>
<evidence type="ECO:0000313" key="4">
    <source>
        <dbReference type="EMBL" id="CDX53093.1"/>
    </source>
</evidence>
<dbReference type="InterPro" id="IPR033704">
    <property type="entry name" value="dUTPase_trimeric"/>
</dbReference>
<proteinExistence type="predicted"/>
<dbReference type="AlphaFoldDB" id="A0A090G623"/>
<dbReference type="EC" id="3.5.4.13" evidence="4"/>
<dbReference type="Pfam" id="PF22769">
    <property type="entry name" value="DCD"/>
    <property type="match status" value="1"/>
</dbReference>
<dbReference type="PANTHER" id="PTHR42680:SF3">
    <property type="entry name" value="DCTP DEAMINASE"/>
    <property type="match status" value="1"/>
</dbReference>
<dbReference type="InterPro" id="IPR036157">
    <property type="entry name" value="dUTPase-like_sf"/>
</dbReference>
<keyword evidence="5" id="KW-1185">Reference proteome</keyword>
<dbReference type="Proteomes" id="UP000045285">
    <property type="component" value="Unassembled WGS sequence"/>
</dbReference>
<sequence>MILTDREIQIALQNEAIIVDPAPDISFYSSTSLDLTLDRRLTLFKDQKTGINLSIDPSQKGYNHEEVMAEITTPVDIDEEHGFEFPPHHMILAWTREFVELKFQSRIAARVEGKSSLARLGIGIHLTAPTIHAGFAGQIRLEMVNHNKVPVRLRIGMKICQLIFEQTLGTPVRGYEGRFAGQTTTKKG</sequence>
<dbReference type="NCBIfam" id="TIGR02274">
    <property type="entry name" value="dCTP_deam"/>
    <property type="match status" value="1"/>
</dbReference>
<dbReference type="EMBL" id="CCNE01000009">
    <property type="protein sequence ID" value="CDX53093.1"/>
    <property type="molecule type" value="Genomic_DNA"/>
</dbReference>
<dbReference type="GO" id="GO:0008829">
    <property type="term" value="F:dCTP deaminase activity"/>
    <property type="evidence" value="ECO:0007669"/>
    <property type="project" value="UniProtKB-EC"/>
</dbReference>
<dbReference type="GO" id="GO:0006229">
    <property type="term" value="P:dUTP biosynthetic process"/>
    <property type="evidence" value="ECO:0007669"/>
    <property type="project" value="InterPro"/>
</dbReference>